<name>A0ABY2Q368_9HYPH</name>
<dbReference type="EMBL" id="SSNY01000011">
    <property type="protein sequence ID" value="THF55481.1"/>
    <property type="molecule type" value="Genomic_DNA"/>
</dbReference>
<keyword evidence="2" id="KW-0378">Hydrolase</keyword>
<reference evidence="4 5" key="1">
    <citation type="submission" date="2019-04" db="EMBL/GenBank/DDBJ databases">
        <title>Mesorhizobium composti sp. nov., isolated from compost.</title>
        <authorList>
            <person name="Lin S.-Y."/>
            <person name="Hameed A."/>
            <person name="Hsieh Y.-T."/>
            <person name="Young C.-C."/>
        </authorList>
    </citation>
    <scope>NUCLEOTIDE SEQUENCE [LARGE SCALE GENOMIC DNA]</scope>
    <source>
        <strain evidence="4 5">CC-YTH430</strain>
    </source>
</reference>
<organism evidence="4 5">
    <name type="scientific">Ollibium composti</name>
    <dbReference type="NCBI Taxonomy" id="2675109"/>
    <lineage>
        <taxon>Bacteria</taxon>
        <taxon>Pseudomonadati</taxon>
        <taxon>Pseudomonadota</taxon>
        <taxon>Alphaproteobacteria</taxon>
        <taxon>Hyphomicrobiales</taxon>
        <taxon>Phyllobacteriaceae</taxon>
        <taxon>Ollibium</taxon>
    </lineage>
</organism>
<comment type="caution">
    <text evidence="4">The sequence shown here is derived from an EMBL/GenBank/DDBJ whole genome shotgun (WGS) entry which is preliminary data.</text>
</comment>
<dbReference type="InterPro" id="IPR015797">
    <property type="entry name" value="NUDIX_hydrolase-like_dom_sf"/>
</dbReference>
<feature type="domain" description="Nudix hydrolase" evidence="3">
    <location>
        <begin position="1"/>
        <end position="149"/>
    </location>
</feature>
<dbReference type="Gene3D" id="3.90.79.10">
    <property type="entry name" value="Nucleoside Triphosphate Pyrophosphohydrolase"/>
    <property type="match status" value="1"/>
</dbReference>
<evidence type="ECO:0000256" key="1">
    <source>
        <dbReference type="ARBA" id="ARBA00001946"/>
    </source>
</evidence>
<evidence type="ECO:0000313" key="4">
    <source>
        <dbReference type="EMBL" id="THF55481.1"/>
    </source>
</evidence>
<gene>
    <name evidence="4" type="ORF">E6C48_17780</name>
</gene>
<dbReference type="SUPFAM" id="SSF55811">
    <property type="entry name" value="Nudix"/>
    <property type="match status" value="1"/>
</dbReference>
<accession>A0ABY2Q368</accession>
<evidence type="ECO:0000313" key="5">
    <source>
        <dbReference type="Proteomes" id="UP000306441"/>
    </source>
</evidence>
<dbReference type="InterPro" id="IPR020084">
    <property type="entry name" value="NUDIX_hydrolase_CS"/>
</dbReference>
<comment type="cofactor">
    <cofactor evidence="1">
        <name>Mg(2+)</name>
        <dbReference type="ChEBI" id="CHEBI:18420"/>
    </cofactor>
</comment>
<dbReference type="InterPro" id="IPR051325">
    <property type="entry name" value="Nudix_hydrolase_domain"/>
</dbReference>
<proteinExistence type="predicted"/>
<dbReference type="InterPro" id="IPR000086">
    <property type="entry name" value="NUDIX_hydrolase_dom"/>
</dbReference>
<keyword evidence="5" id="KW-1185">Reference proteome</keyword>
<dbReference type="RefSeq" id="WP_136359519.1">
    <property type="nucleotide sequence ID" value="NZ_SSNY01000011.1"/>
</dbReference>
<dbReference type="Proteomes" id="UP000306441">
    <property type="component" value="Unassembled WGS sequence"/>
</dbReference>
<protein>
    <submittedName>
        <fullName evidence="4">NUDIX domain-containing protein</fullName>
    </submittedName>
</protein>
<evidence type="ECO:0000259" key="3">
    <source>
        <dbReference type="PROSITE" id="PS51462"/>
    </source>
</evidence>
<dbReference type="Pfam" id="PF00293">
    <property type="entry name" value="NUDIX"/>
    <property type="match status" value="1"/>
</dbReference>
<dbReference type="PANTHER" id="PTHR21340">
    <property type="entry name" value="DIADENOSINE 5,5-P1,P4-TETRAPHOSPHATE PYROPHOSPHOHYDROLASE MUTT"/>
    <property type="match status" value="1"/>
</dbReference>
<dbReference type="PROSITE" id="PS00893">
    <property type="entry name" value="NUDIX_BOX"/>
    <property type="match status" value="1"/>
</dbReference>
<evidence type="ECO:0000256" key="2">
    <source>
        <dbReference type="ARBA" id="ARBA00022801"/>
    </source>
</evidence>
<dbReference type="CDD" id="cd04662">
    <property type="entry name" value="NUDIX_Hydrolase"/>
    <property type="match status" value="1"/>
</dbReference>
<dbReference type="PANTHER" id="PTHR21340:SF7">
    <property type="entry name" value="NUDIX HYDROLASE DOMAIN-CONTAINING PROTEIN"/>
    <property type="match status" value="1"/>
</dbReference>
<dbReference type="PROSITE" id="PS51462">
    <property type="entry name" value="NUDIX"/>
    <property type="match status" value="1"/>
</dbReference>
<sequence length="166" mass="18550">MPKRSAGILAYHWKDRRLEVLLGHPGGPYWNHRDQGAWSILKGEYEEGENPEAAARREFMEESGWTLSVPLEPLGEIRQRSGKTIIAYAAQADMDPATLSSNMFEMEWPPGSKRMQFFPEIDRAGWFALTEASAKIVPGQTGFLDRLALGLARLHNGGPKRAQSKG</sequence>